<dbReference type="InterPro" id="IPR027417">
    <property type="entry name" value="P-loop_NTPase"/>
</dbReference>
<proteinExistence type="predicted"/>
<gene>
    <name evidence="1" type="ORF">GJU41_11745</name>
</gene>
<dbReference type="AlphaFoldDB" id="A0A6I2M8L3"/>
<sequence>MQTNENRCVLAGVCKSKGTEVCSNRCSHFISLHGHSAVGGRIGAAHVPEDYRLLTVATMPTRETDVTITMAENEQKAAKLGRTIDGYTKTFERQFDVIERSEERIKSLFLFSKSPGTGKTTTASAILNSYIIAHYIGSLKRDRQALNRPGYFLDVNNWQTEYNAFNRPRVPDNIAGPAADRYYKAMDHAQKSPFVILDDIGVRDVVSDAFRGDLHAIINCRVANRLPTVYTSNVALDDLPRMFGEERLADRMRDLCLNVTFGGESKRGIRR</sequence>
<dbReference type="SUPFAM" id="SSF52540">
    <property type="entry name" value="P-loop containing nucleoside triphosphate hydrolases"/>
    <property type="match status" value="1"/>
</dbReference>
<reference evidence="1 2" key="1">
    <citation type="submission" date="2019-11" db="EMBL/GenBank/DDBJ databases">
        <title>Bacillus idriensis genome.</title>
        <authorList>
            <person name="Konopka E.N."/>
            <person name="Newman J.D."/>
        </authorList>
    </citation>
    <scope>NUCLEOTIDE SEQUENCE [LARGE SCALE GENOMIC DNA]</scope>
    <source>
        <strain evidence="1 2">DSM 19097</strain>
    </source>
</reference>
<accession>A0A6I2M8L3</accession>
<evidence type="ECO:0000313" key="2">
    <source>
        <dbReference type="Proteomes" id="UP000441585"/>
    </source>
</evidence>
<evidence type="ECO:0000313" key="1">
    <source>
        <dbReference type="EMBL" id="MRX54645.1"/>
    </source>
</evidence>
<keyword evidence="2" id="KW-1185">Reference proteome</keyword>
<organism evidence="1 2">
    <name type="scientific">Metabacillus idriensis</name>
    <dbReference type="NCBI Taxonomy" id="324768"/>
    <lineage>
        <taxon>Bacteria</taxon>
        <taxon>Bacillati</taxon>
        <taxon>Bacillota</taxon>
        <taxon>Bacilli</taxon>
        <taxon>Bacillales</taxon>
        <taxon>Bacillaceae</taxon>
        <taxon>Metabacillus</taxon>
    </lineage>
</organism>
<dbReference type="Proteomes" id="UP000441585">
    <property type="component" value="Unassembled WGS sequence"/>
</dbReference>
<dbReference type="Gene3D" id="3.40.50.300">
    <property type="entry name" value="P-loop containing nucleotide triphosphate hydrolases"/>
    <property type="match status" value="1"/>
</dbReference>
<name>A0A6I2M8L3_9BACI</name>
<comment type="caution">
    <text evidence="1">The sequence shown here is derived from an EMBL/GenBank/DDBJ whole genome shotgun (WGS) entry which is preliminary data.</text>
</comment>
<dbReference type="EMBL" id="WKKF01000002">
    <property type="protein sequence ID" value="MRX54645.1"/>
    <property type="molecule type" value="Genomic_DNA"/>
</dbReference>
<protein>
    <submittedName>
        <fullName evidence="1">DNA replication protein</fullName>
    </submittedName>
</protein>